<feature type="transmembrane region" description="Helical" evidence="8">
    <location>
        <begin position="358"/>
        <end position="376"/>
    </location>
</feature>
<evidence type="ECO:0000256" key="4">
    <source>
        <dbReference type="ARBA" id="ARBA00022679"/>
    </source>
</evidence>
<comment type="caution">
    <text evidence="10">The sequence shown here is derived from an EMBL/GenBank/DDBJ whole genome shotgun (WGS) entry which is preliminary data.</text>
</comment>
<keyword evidence="11" id="KW-1185">Reference proteome</keyword>
<comment type="subcellular location">
    <subcellularLocation>
        <location evidence="1">Cell membrane</location>
        <topology evidence="1">Multi-pass membrane protein</topology>
    </subcellularLocation>
</comment>
<dbReference type="Proteomes" id="UP000664034">
    <property type="component" value="Unassembled WGS sequence"/>
</dbReference>
<organism evidence="10 11">
    <name type="scientific">Fibrella rubiginis</name>
    <dbReference type="NCBI Taxonomy" id="2817060"/>
    <lineage>
        <taxon>Bacteria</taxon>
        <taxon>Pseudomonadati</taxon>
        <taxon>Bacteroidota</taxon>
        <taxon>Cytophagia</taxon>
        <taxon>Cytophagales</taxon>
        <taxon>Spirosomataceae</taxon>
        <taxon>Fibrella</taxon>
    </lineage>
</organism>
<dbReference type="GO" id="GO:0009103">
    <property type="term" value="P:lipopolysaccharide biosynthetic process"/>
    <property type="evidence" value="ECO:0007669"/>
    <property type="project" value="UniProtKB-ARBA"/>
</dbReference>
<dbReference type="EMBL" id="JAFMYV010000011">
    <property type="protein sequence ID" value="MBO0938826.1"/>
    <property type="molecule type" value="Genomic_DNA"/>
</dbReference>
<dbReference type="GO" id="GO:0005886">
    <property type="term" value="C:plasma membrane"/>
    <property type="evidence" value="ECO:0007669"/>
    <property type="project" value="UniProtKB-SubCell"/>
</dbReference>
<evidence type="ECO:0000313" key="10">
    <source>
        <dbReference type="EMBL" id="MBO0938826.1"/>
    </source>
</evidence>
<keyword evidence="2" id="KW-1003">Cell membrane</keyword>
<evidence type="ECO:0000256" key="3">
    <source>
        <dbReference type="ARBA" id="ARBA00022676"/>
    </source>
</evidence>
<keyword evidence="3" id="KW-0328">Glycosyltransferase</keyword>
<feature type="transmembrane region" description="Helical" evidence="8">
    <location>
        <begin position="149"/>
        <end position="171"/>
    </location>
</feature>
<dbReference type="InterPro" id="IPR050297">
    <property type="entry name" value="LipidA_mod_glycosyltrf_83"/>
</dbReference>
<reference evidence="10" key="1">
    <citation type="submission" date="2021-03" db="EMBL/GenBank/DDBJ databases">
        <title>Fibrella sp. HMF5335 genome sequencing and assembly.</title>
        <authorList>
            <person name="Kang H."/>
            <person name="Kim H."/>
            <person name="Bae S."/>
            <person name="Joh K."/>
        </authorList>
    </citation>
    <scope>NUCLEOTIDE SEQUENCE</scope>
    <source>
        <strain evidence="10">HMF5335</strain>
    </source>
</reference>
<evidence type="ECO:0000259" key="9">
    <source>
        <dbReference type="Pfam" id="PF13231"/>
    </source>
</evidence>
<evidence type="ECO:0000313" key="11">
    <source>
        <dbReference type="Proteomes" id="UP000664034"/>
    </source>
</evidence>
<feature type="transmembrane region" description="Helical" evidence="8">
    <location>
        <begin position="110"/>
        <end position="129"/>
    </location>
</feature>
<dbReference type="GO" id="GO:0010041">
    <property type="term" value="P:response to iron(III) ion"/>
    <property type="evidence" value="ECO:0007669"/>
    <property type="project" value="TreeGrafter"/>
</dbReference>
<feature type="transmembrane region" description="Helical" evidence="8">
    <location>
        <begin position="58"/>
        <end position="79"/>
    </location>
</feature>
<evidence type="ECO:0000256" key="8">
    <source>
        <dbReference type="SAM" id="Phobius"/>
    </source>
</evidence>
<gene>
    <name evidence="10" type="ORF">J2I47_19900</name>
</gene>
<feature type="transmembrane region" description="Helical" evidence="8">
    <location>
        <begin position="234"/>
        <end position="259"/>
    </location>
</feature>
<evidence type="ECO:0000256" key="5">
    <source>
        <dbReference type="ARBA" id="ARBA00022692"/>
    </source>
</evidence>
<evidence type="ECO:0000256" key="6">
    <source>
        <dbReference type="ARBA" id="ARBA00022989"/>
    </source>
</evidence>
<dbReference type="InterPro" id="IPR038731">
    <property type="entry name" value="RgtA/B/C-like"/>
</dbReference>
<evidence type="ECO:0000256" key="1">
    <source>
        <dbReference type="ARBA" id="ARBA00004651"/>
    </source>
</evidence>
<proteinExistence type="predicted"/>
<dbReference type="AlphaFoldDB" id="A0A939GLA7"/>
<evidence type="ECO:0000256" key="7">
    <source>
        <dbReference type="ARBA" id="ARBA00023136"/>
    </source>
</evidence>
<protein>
    <submittedName>
        <fullName evidence="10">Glycosyltransferase family 39 protein</fullName>
    </submittedName>
</protein>
<dbReference type="PANTHER" id="PTHR33908:SF3">
    <property type="entry name" value="UNDECAPRENYL PHOSPHATE-ALPHA-4-AMINO-4-DEOXY-L-ARABINOSE ARABINOSYL TRANSFERASE"/>
    <property type="match status" value="1"/>
</dbReference>
<keyword evidence="5 8" id="KW-0812">Transmembrane</keyword>
<name>A0A939GLA7_9BACT</name>
<dbReference type="PANTHER" id="PTHR33908">
    <property type="entry name" value="MANNOSYLTRANSFERASE YKCB-RELATED"/>
    <property type="match status" value="1"/>
</dbReference>
<dbReference type="Pfam" id="PF13231">
    <property type="entry name" value="PMT_2"/>
    <property type="match status" value="1"/>
</dbReference>
<dbReference type="GO" id="GO:0016763">
    <property type="term" value="F:pentosyltransferase activity"/>
    <property type="evidence" value="ECO:0007669"/>
    <property type="project" value="TreeGrafter"/>
</dbReference>
<feature type="transmembrane region" description="Helical" evidence="8">
    <location>
        <begin position="383"/>
        <end position="402"/>
    </location>
</feature>
<keyword evidence="4" id="KW-0808">Transferase</keyword>
<sequence>MPLDTGDEARRALVSLEMIISGDYLTPTLHGERYFNKPPLYNWLIIGSYRLFGNYSTFALRFPMILSLLGLGAAVFAFVRRYINAPVATAAALMMLTNGRVLFYDATLGLIEITFALTTYLTMMLIYHYDQRRNYWLLYTTAYALTATGFLLKGLPPLVFLAFTLLGWFAYTRQLRRLLHPAHVLGLGLFLLITGSYYVAYFSRNAIPLQDVASVLLTESTKRTGLHLGLGATLLHLVTFPFEFIYHFVPYTLLLGLLIRRGLRQQLTTNPFVAFNALTFCLTVLVYWLSPEVYGRYLIGLVPLLFTVLAHLYLDCTPVSDGPRHWIERSWLVVTVVVALGCWVSLLYPTTRVIPGVFWKTALVSALLGGLAWLMCQQPAHRLLLLVGTLVVIRLGFNWLVLPGRAAKRQFYQDSAVAAARLTLGHPLYGYKTTVGATNATDVSTFHITATRGDILRRTDKQLPGAFYIADSISLGGAQVESVGSVMLFDRHPALIVRFDGVKK</sequence>
<feature type="transmembrane region" description="Helical" evidence="8">
    <location>
        <begin position="295"/>
        <end position="314"/>
    </location>
</feature>
<feature type="transmembrane region" description="Helical" evidence="8">
    <location>
        <begin position="326"/>
        <end position="346"/>
    </location>
</feature>
<feature type="domain" description="Glycosyltransferase RgtA/B/C/D-like" evidence="9">
    <location>
        <begin position="36"/>
        <end position="193"/>
    </location>
</feature>
<feature type="transmembrane region" description="Helical" evidence="8">
    <location>
        <begin position="271"/>
        <end position="289"/>
    </location>
</feature>
<keyword evidence="7 8" id="KW-0472">Membrane</keyword>
<feature type="transmembrane region" description="Helical" evidence="8">
    <location>
        <begin position="178"/>
        <end position="200"/>
    </location>
</feature>
<keyword evidence="6 8" id="KW-1133">Transmembrane helix</keyword>
<evidence type="ECO:0000256" key="2">
    <source>
        <dbReference type="ARBA" id="ARBA00022475"/>
    </source>
</evidence>
<accession>A0A939GLA7</accession>